<dbReference type="CDD" id="cd06357">
    <property type="entry name" value="PBP1_AmiC"/>
    <property type="match status" value="1"/>
</dbReference>
<dbReference type="InterPro" id="IPR028082">
    <property type="entry name" value="Peripla_BP_I"/>
</dbReference>
<reference evidence="1 2" key="1">
    <citation type="submission" date="2019-10" db="EMBL/GenBank/DDBJ databases">
        <title>Evaluation of single-gene subtyping targets for Pseudomonas.</title>
        <authorList>
            <person name="Reichler S.J."/>
            <person name="Orsi R.H."/>
            <person name="Wiedmann M."/>
            <person name="Martin N.H."/>
            <person name="Murphy S.I."/>
        </authorList>
    </citation>
    <scope>NUCLEOTIDE SEQUENCE [LARGE SCALE GENOMIC DNA]</scope>
    <source>
        <strain evidence="1 2">FSL R10-1876</strain>
    </source>
</reference>
<organism evidence="1 2">
    <name type="scientific">Pseudomonas helleri</name>
    <dbReference type="NCBI Taxonomy" id="1608996"/>
    <lineage>
        <taxon>Bacteria</taxon>
        <taxon>Pseudomonadati</taxon>
        <taxon>Pseudomonadota</taxon>
        <taxon>Gammaproteobacteria</taxon>
        <taxon>Pseudomonadales</taxon>
        <taxon>Pseudomonadaceae</taxon>
        <taxon>Pseudomonas</taxon>
    </lineage>
</organism>
<dbReference type="InterPro" id="IPR039570">
    <property type="entry name" value="AmiC_PBP1"/>
</dbReference>
<dbReference type="Gene3D" id="3.40.50.2300">
    <property type="match status" value="2"/>
</dbReference>
<dbReference type="AlphaFoldDB" id="A0A6I1WHM9"/>
<evidence type="ECO:0000313" key="1">
    <source>
        <dbReference type="EMBL" id="MQU42921.1"/>
    </source>
</evidence>
<dbReference type="GO" id="GO:0033218">
    <property type="term" value="F:amide binding"/>
    <property type="evidence" value="ECO:0007669"/>
    <property type="project" value="InterPro"/>
</dbReference>
<gene>
    <name evidence="1" type="ORF">GHO28_10430</name>
</gene>
<protein>
    <submittedName>
        <fullName evidence="1">Transporter substrate-binding protein</fullName>
    </submittedName>
</protein>
<sequence>MTLSTTKQTVPLGLLFSTTGTYGSVGQAMLSGSLLAIEEIAADTQLDFAFEPVIADPGGDLSRYTALAQTMLEDRSVTHVVGCYTSSSRKEVVPVFERANALLWYPSHYEGFECSDNVIYVGSSPNQHIVPLAGYMLSVYGNRIYTIGSNYVWAWESNRVMRDIVETHGGELLAERYLSLDDTDVEWIVDEIRALKPDFIFSTLIGASTHAFLNRYSEAVRQGELGDCPAPPIASCNLSETELQHVDPQARAGHFSSSVYFQSIISPANSLFVSQYKARFGAANVTSVDAEASYNAVHLLARAIQKAGKHDVASIREAITECTFDAPQGCVRVDPGNFHCVLTPRLGRSEENGQFEVIIGGHSPLSPDPYLAWFDAKHDVDAWSVFKDSSNASEAATPVQVVK</sequence>
<evidence type="ECO:0000313" key="2">
    <source>
        <dbReference type="Proteomes" id="UP000466863"/>
    </source>
</evidence>
<name>A0A6I1WHM9_9PSED</name>
<dbReference type="Pfam" id="PF13433">
    <property type="entry name" value="Peripla_BP_5"/>
    <property type="match status" value="1"/>
</dbReference>
<comment type="caution">
    <text evidence="1">The sequence shown here is derived from an EMBL/GenBank/DDBJ whole genome shotgun (WGS) entry which is preliminary data.</text>
</comment>
<dbReference type="PANTHER" id="PTHR47628">
    <property type="match status" value="1"/>
</dbReference>
<dbReference type="PANTHER" id="PTHR47628:SF1">
    <property type="entry name" value="ALIPHATIC AMIDASE EXPRESSION-REGULATING PROTEIN"/>
    <property type="match status" value="1"/>
</dbReference>
<dbReference type="Proteomes" id="UP000466863">
    <property type="component" value="Unassembled WGS sequence"/>
</dbReference>
<proteinExistence type="predicted"/>
<dbReference type="RefSeq" id="WP_153355978.1">
    <property type="nucleotide sequence ID" value="NZ_WIVV01000038.1"/>
</dbReference>
<dbReference type="SUPFAM" id="SSF53822">
    <property type="entry name" value="Periplasmic binding protein-like I"/>
    <property type="match status" value="1"/>
</dbReference>
<accession>A0A6I1WHM9</accession>
<dbReference type="EMBL" id="WIVV01000038">
    <property type="protein sequence ID" value="MQU42921.1"/>
    <property type="molecule type" value="Genomic_DNA"/>
</dbReference>